<comment type="caution">
    <text evidence="1">The sequence shown here is derived from an EMBL/GenBank/DDBJ whole genome shotgun (WGS) entry which is preliminary data.</text>
</comment>
<gene>
    <name evidence="1" type="ORF">HMPREF0476_1282</name>
</gene>
<evidence type="ECO:0000313" key="2">
    <source>
        <dbReference type="Proteomes" id="UP000004207"/>
    </source>
</evidence>
<dbReference type="AlphaFoldDB" id="F5S7U9"/>
<reference evidence="1 2" key="1">
    <citation type="submission" date="2011-04" db="EMBL/GenBank/DDBJ databases">
        <authorList>
            <person name="Muzny D."/>
            <person name="Qin X."/>
            <person name="Deng J."/>
            <person name="Jiang H."/>
            <person name="Liu Y."/>
            <person name="Qu J."/>
            <person name="Song X.-Z."/>
            <person name="Zhang L."/>
            <person name="Thornton R."/>
            <person name="Coyle M."/>
            <person name="Francisco L."/>
            <person name="Jackson L."/>
            <person name="Javaid M."/>
            <person name="Korchina V."/>
            <person name="Kovar C."/>
            <person name="Mata R."/>
            <person name="Mathew T."/>
            <person name="Ngo R."/>
            <person name="Nguyen L."/>
            <person name="Nguyen N."/>
            <person name="Okwuonu G."/>
            <person name="Ongeri F."/>
            <person name="Pham C."/>
            <person name="Simmons D."/>
            <person name="Wilczek-Boney K."/>
            <person name="Hale W."/>
            <person name="Jakkamsetti A."/>
            <person name="Pham P."/>
            <person name="Ruth R."/>
            <person name="San Lucas F."/>
            <person name="Warren J."/>
            <person name="Zhang J."/>
            <person name="Zhao Z."/>
            <person name="Zhou C."/>
            <person name="Zhu D."/>
            <person name="Lee S."/>
            <person name="Bess C."/>
            <person name="Blankenburg K."/>
            <person name="Forbes L."/>
            <person name="Fu Q."/>
            <person name="Gubbala S."/>
            <person name="Hirani K."/>
            <person name="Jayaseelan J.C."/>
            <person name="Lara F."/>
            <person name="Munidasa M."/>
            <person name="Palculict T."/>
            <person name="Patil S."/>
            <person name="Pu L.-L."/>
            <person name="Saada N."/>
            <person name="Tang L."/>
            <person name="Weissenberger G."/>
            <person name="Zhu Y."/>
            <person name="Hemphill L."/>
            <person name="Shang Y."/>
            <person name="Youmans B."/>
            <person name="Ayvaz T."/>
            <person name="Ross M."/>
            <person name="Santibanez J."/>
            <person name="Aqrawi P."/>
            <person name="Gross S."/>
            <person name="Joshi V."/>
            <person name="Fowler G."/>
            <person name="Nazareth L."/>
            <person name="Reid J."/>
            <person name="Worley K."/>
            <person name="Petrosino J."/>
            <person name="Highlander S."/>
            <person name="Gibbs R."/>
        </authorList>
    </citation>
    <scope>NUCLEOTIDE SEQUENCE [LARGE SCALE GENOMIC DNA]</scope>
    <source>
        <strain evidence="1 2">ATCC 23330</strain>
    </source>
</reference>
<keyword evidence="2" id="KW-1185">Reference proteome</keyword>
<dbReference type="Proteomes" id="UP000004207">
    <property type="component" value="Unassembled WGS sequence"/>
</dbReference>
<organism evidence="1 2">
    <name type="scientific">Kingella kingae ATCC 23330</name>
    <dbReference type="NCBI Taxonomy" id="887327"/>
    <lineage>
        <taxon>Bacteria</taxon>
        <taxon>Pseudomonadati</taxon>
        <taxon>Pseudomonadota</taxon>
        <taxon>Betaproteobacteria</taxon>
        <taxon>Neisseriales</taxon>
        <taxon>Neisseriaceae</taxon>
        <taxon>Kingella</taxon>
    </lineage>
</organism>
<dbReference type="HOGENOM" id="CLU_3008253_0_0_4"/>
<proteinExistence type="predicted"/>
<evidence type="ECO:0000313" key="1">
    <source>
        <dbReference type="EMBL" id="EGK08591.1"/>
    </source>
</evidence>
<name>F5S7U9_KINKI</name>
<accession>F5S7U9</accession>
<protein>
    <submittedName>
        <fullName evidence="1">Acetoin dehydrogenase subunit alpha</fullName>
    </submittedName>
</protein>
<sequence>MAWIKVQVAFEIAQKQPALYFCENFEYSAIQPSLKGEGVDSRLSHNFDINLNDYVV</sequence>
<dbReference type="EMBL" id="AFHS01000044">
    <property type="protein sequence ID" value="EGK08591.1"/>
    <property type="molecule type" value="Genomic_DNA"/>
</dbReference>